<gene>
    <name evidence="5" type="ORF">TAV2_LOCUS24880</name>
</gene>
<dbReference type="PANTHER" id="PTHR32054:SF66">
    <property type="entry name" value="WEB FAMILY PROTEIN"/>
    <property type="match status" value="1"/>
</dbReference>
<name>A0AAU9T7E5_THLAR</name>
<keyword evidence="6" id="KW-1185">Reference proteome</keyword>
<dbReference type="GO" id="GO:0009904">
    <property type="term" value="P:chloroplast accumulation movement"/>
    <property type="evidence" value="ECO:0007669"/>
    <property type="project" value="TreeGrafter"/>
</dbReference>
<dbReference type="PANTHER" id="PTHR32054">
    <property type="entry name" value="HEAVY CHAIN, PUTATIVE, EXPRESSED-RELATED-RELATED"/>
    <property type="match status" value="1"/>
</dbReference>
<evidence type="ECO:0000256" key="3">
    <source>
        <dbReference type="SAM" id="Coils"/>
    </source>
</evidence>
<evidence type="ECO:0000313" key="5">
    <source>
        <dbReference type="EMBL" id="CAH2078804.1"/>
    </source>
</evidence>
<feature type="region of interest" description="Disordered" evidence="4">
    <location>
        <begin position="1"/>
        <end position="31"/>
    </location>
</feature>
<dbReference type="Proteomes" id="UP000836841">
    <property type="component" value="Chromosome 7"/>
</dbReference>
<sequence length="523" mass="59894">MMAKIRTDAPVMLPETPPRSSEVGEIDTRPPFQSVRDAVGLFRQVSFSKQQPPRPSSSTSSSSQDATDVLLEKEAQLLLAEQEMDRVKLCLDGSVKAKARALSDLDSAQRKAADLRAKLEATKKSRKSAILTSHTMKQRLEELQSENKEEIARESYILVTAELFMAKQSLAEIKQQFNISVEERLAELQRAEDAECASMVNSQKIKDMTKEIAEMRDIAEKLMSDAAKKTEETEKINEESLAAQETYAAMKREAEQRLEDLRRDCDPELRNDIDELTEITAENERLQEEIKLARELKEAKREMQEICDEERSYKSLVGSLTVELDGLQRENRDLKGKEKERQEVEDGEWVEVKEIMREAERTREEAEETRMQVDELRREAAATHMAMGEAVKQLEIVGRAVAKAKTAEKRAVEDMRVLTDKKESLTHDEPDKKIRISLKEYDDLRGKHEESERMVQYKAKTVAAQLEEIKESRVEGEKMLEEKMKEIEEVKAAIDGALRKAEIAEEAHCIVDAELRKWKPQEL</sequence>
<feature type="coiled-coil region" evidence="3">
    <location>
        <begin position="466"/>
        <end position="507"/>
    </location>
</feature>
<dbReference type="GO" id="GO:0009903">
    <property type="term" value="P:chloroplast avoidance movement"/>
    <property type="evidence" value="ECO:0007669"/>
    <property type="project" value="TreeGrafter"/>
</dbReference>
<keyword evidence="2 3" id="KW-0175">Coiled coil</keyword>
<dbReference type="EMBL" id="OU466863">
    <property type="protein sequence ID" value="CAH2078804.1"/>
    <property type="molecule type" value="Genomic_DNA"/>
</dbReference>
<dbReference type="GO" id="GO:0005829">
    <property type="term" value="C:cytosol"/>
    <property type="evidence" value="ECO:0007669"/>
    <property type="project" value="TreeGrafter"/>
</dbReference>
<evidence type="ECO:0008006" key="7">
    <source>
        <dbReference type="Google" id="ProtNLM"/>
    </source>
</evidence>
<proteinExistence type="inferred from homology"/>
<feature type="region of interest" description="Disordered" evidence="4">
    <location>
        <begin position="43"/>
        <end position="67"/>
    </location>
</feature>
<dbReference type="InterPro" id="IPR008545">
    <property type="entry name" value="Web"/>
</dbReference>
<evidence type="ECO:0000256" key="4">
    <source>
        <dbReference type="SAM" id="MobiDB-lite"/>
    </source>
</evidence>
<evidence type="ECO:0000256" key="1">
    <source>
        <dbReference type="ARBA" id="ARBA00005485"/>
    </source>
</evidence>
<dbReference type="AlphaFoldDB" id="A0AAU9T7E5"/>
<organism evidence="5 6">
    <name type="scientific">Thlaspi arvense</name>
    <name type="common">Field penny-cress</name>
    <dbReference type="NCBI Taxonomy" id="13288"/>
    <lineage>
        <taxon>Eukaryota</taxon>
        <taxon>Viridiplantae</taxon>
        <taxon>Streptophyta</taxon>
        <taxon>Embryophyta</taxon>
        <taxon>Tracheophyta</taxon>
        <taxon>Spermatophyta</taxon>
        <taxon>Magnoliopsida</taxon>
        <taxon>eudicotyledons</taxon>
        <taxon>Gunneridae</taxon>
        <taxon>Pentapetalae</taxon>
        <taxon>rosids</taxon>
        <taxon>malvids</taxon>
        <taxon>Brassicales</taxon>
        <taxon>Brassicaceae</taxon>
        <taxon>Thlaspideae</taxon>
        <taxon>Thlaspi</taxon>
    </lineage>
</organism>
<protein>
    <recommendedName>
        <fullName evidence="7">WEB family protein</fullName>
    </recommendedName>
</protein>
<accession>A0AAU9T7E5</accession>
<feature type="coiled-coil region" evidence="3">
    <location>
        <begin position="205"/>
        <end position="379"/>
    </location>
</feature>
<dbReference type="Pfam" id="PF05701">
    <property type="entry name" value="WEMBL"/>
    <property type="match status" value="1"/>
</dbReference>
<comment type="similarity">
    <text evidence="1">Belongs to the WEB family.</text>
</comment>
<feature type="compositionally biased region" description="Low complexity" evidence="4">
    <location>
        <begin position="46"/>
        <end position="64"/>
    </location>
</feature>
<reference evidence="5 6" key="1">
    <citation type="submission" date="2022-03" db="EMBL/GenBank/DDBJ databases">
        <authorList>
            <person name="Nunn A."/>
            <person name="Chopra R."/>
            <person name="Nunn A."/>
            <person name="Contreras Garrido A."/>
        </authorList>
    </citation>
    <scope>NUCLEOTIDE SEQUENCE [LARGE SCALE GENOMIC DNA]</scope>
</reference>
<evidence type="ECO:0000256" key="2">
    <source>
        <dbReference type="ARBA" id="ARBA00023054"/>
    </source>
</evidence>
<evidence type="ECO:0000313" key="6">
    <source>
        <dbReference type="Proteomes" id="UP000836841"/>
    </source>
</evidence>
<feature type="coiled-coil region" evidence="3">
    <location>
        <begin position="98"/>
        <end position="153"/>
    </location>
</feature>